<evidence type="ECO:0000313" key="4">
    <source>
        <dbReference type="EMBL" id="KAA0257230.1"/>
    </source>
</evidence>
<dbReference type="Pfam" id="PF26079">
    <property type="entry name" value="Baseplate_J_C"/>
    <property type="match status" value="1"/>
</dbReference>
<comment type="caution">
    <text evidence="4">The sequence shown here is derived from an EMBL/GenBank/DDBJ whole genome shotgun (WGS) entry which is preliminary data.</text>
</comment>
<organism evidence="4 5">
    <name type="scientific">Deferribacter autotrophicus</name>
    <dbReference type="NCBI Taxonomy" id="500465"/>
    <lineage>
        <taxon>Bacteria</taxon>
        <taxon>Pseudomonadati</taxon>
        <taxon>Deferribacterota</taxon>
        <taxon>Deferribacteres</taxon>
        <taxon>Deferribacterales</taxon>
        <taxon>Deferribacteraceae</taxon>
        <taxon>Deferribacter</taxon>
    </lineage>
</organism>
<protein>
    <submittedName>
        <fullName evidence="4">Baseplate J/gp47 family protein</fullName>
    </submittedName>
</protein>
<dbReference type="InterPro" id="IPR058531">
    <property type="entry name" value="Baseplate_J_M"/>
</dbReference>
<dbReference type="PANTHER" id="PTHR35862">
    <property type="entry name" value="FELS-2 PROPHAGE PROTEIN"/>
    <property type="match status" value="1"/>
</dbReference>
<dbReference type="Proteomes" id="UP000322876">
    <property type="component" value="Unassembled WGS sequence"/>
</dbReference>
<evidence type="ECO:0000259" key="2">
    <source>
        <dbReference type="Pfam" id="PF26078"/>
    </source>
</evidence>
<feature type="domain" description="Baseplate protein J-like barrel" evidence="1">
    <location>
        <begin position="90"/>
        <end position="175"/>
    </location>
</feature>
<evidence type="ECO:0000259" key="3">
    <source>
        <dbReference type="Pfam" id="PF26079"/>
    </source>
</evidence>
<dbReference type="RefSeq" id="WP_149267371.1">
    <property type="nucleotide sequence ID" value="NZ_VFJB01000009.1"/>
</dbReference>
<dbReference type="InterPro" id="IPR006949">
    <property type="entry name" value="Barrel_Baseplate_J-like"/>
</dbReference>
<dbReference type="PIRSF" id="PIRSF020481">
    <property type="entry name" value="BAP"/>
    <property type="match status" value="1"/>
</dbReference>
<dbReference type="PANTHER" id="PTHR35862:SF1">
    <property type="entry name" value="FELS-2 PROPHAGE PROTEIN"/>
    <property type="match status" value="1"/>
</dbReference>
<proteinExistence type="predicted"/>
<feature type="domain" description="Baseplate J-like C-terminal" evidence="3">
    <location>
        <begin position="282"/>
        <end position="355"/>
    </location>
</feature>
<dbReference type="EMBL" id="VFJB01000009">
    <property type="protein sequence ID" value="KAA0257230.1"/>
    <property type="molecule type" value="Genomic_DNA"/>
</dbReference>
<gene>
    <name evidence="4" type="ORF">FHQ18_11740</name>
</gene>
<keyword evidence="5" id="KW-1185">Reference proteome</keyword>
<evidence type="ECO:0000313" key="5">
    <source>
        <dbReference type="Proteomes" id="UP000322876"/>
    </source>
</evidence>
<name>A0A5A8EZW8_9BACT</name>
<feature type="domain" description="Baseplate J-like central" evidence="2">
    <location>
        <begin position="196"/>
        <end position="268"/>
    </location>
</feature>
<reference evidence="4 5" key="1">
    <citation type="submission" date="2019-06" db="EMBL/GenBank/DDBJ databases">
        <title>Genomic insights into carbon and energy metabolism of Deferribacter autotrophicus revealed new metabolic traits in the phylum Deferribacteres.</title>
        <authorList>
            <person name="Slobodkin A.I."/>
            <person name="Slobodkina G.B."/>
            <person name="Allioux M."/>
            <person name="Alain K."/>
            <person name="Jebbar M."/>
            <person name="Shadrin V."/>
            <person name="Kublanov I.V."/>
            <person name="Toshchakov S.V."/>
            <person name="Bonch-Osmolovskaya E.A."/>
        </authorList>
    </citation>
    <scope>NUCLEOTIDE SEQUENCE [LARGE SCALE GENOMIC DNA]</scope>
    <source>
        <strain evidence="4 5">SL50</strain>
    </source>
</reference>
<dbReference type="InterPro" id="IPR058530">
    <property type="entry name" value="Baseplate_J-like_C"/>
</dbReference>
<dbReference type="AlphaFoldDB" id="A0A5A8EZW8"/>
<dbReference type="OrthoDB" id="9793802at2"/>
<dbReference type="InterPro" id="IPR052726">
    <property type="entry name" value="Phage_Baseplate_Hub"/>
</dbReference>
<accession>A0A5A8EZW8</accession>
<dbReference type="InterPro" id="IPR014507">
    <property type="entry name" value="Baseplate_assembly_J_pred"/>
</dbReference>
<dbReference type="Pfam" id="PF04865">
    <property type="entry name" value="Baseplate_J"/>
    <property type="match status" value="1"/>
</dbReference>
<sequence>MDFVNVDTSKIEAEILQAYETISGKKLYPADPVRLILETVAYVVAILKNDINYTGKQNLLAYAKGEYLDKLGELLGVKRTGATNAITTLRFFVSEPLAFDVLIPQGTRVTPDNKIFFETMEEAKIIAGQLSVDVQAKCQTAGAVGNGFLPGQINQIVDIIPYVDSVQNVSVSYGGSNIESDEHLRERIRLAPESFSNAGSKGAYIFHTKSAHSEIEDVSVLSPSAGVVKIVFLMKDGALPNSDLIQIVQNYLNSETVRPLTDQVIVEAPIVVSYNIDLTYYIHKDFSTLVPIIKSQVEQAVNDFIAYQKTKIGRDILPEELIGRLKQIDGVYRIQLKSPTFTEILEDQVASAANVLITYGGLVDD</sequence>
<dbReference type="Pfam" id="PF26078">
    <property type="entry name" value="Baseplate_J_M"/>
    <property type="match status" value="1"/>
</dbReference>
<evidence type="ECO:0000259" key="1">
    <source>
        <dbReference type="Pfam" id="PF04865"/>
    </source>
</evidence>